<dbReference type="PRINTS" id="PR00348">
    <property type="entry name" value="UBIQUITIN"/>
</dbReference>
<dbReference type="Gene3D" id="3.10.20.90">
    <property type="entry name" value="Phosphatidylinositol 3-kinase Catalytic Subunit, Chain A, domain 1"/>
    <property type="match status" value="1"/>
</dbReference>
<protein>
    <recommendedName>
        <fullName evidence="6">Ubiquitin-like protein NEDD8</fullName>
    </recommendedName>
    <alternativeName>
        <fullName evidence="3">Neddylin</fullName>
    </alternativeName>
</protein>
<evidence type="ECO:0000256" key="5">
    <source>
        <dbReference type="ARBA" id="ARBA00046971"/>
    </source>
</evidence>
<feature type="domain" description="Ubiquitin-like" evidence="7">
    <location>
        <begin position="1"/>
        <end position="71"/>
    </location>
</feature>
<dbReference type="InterPro" id="IPR050158">
    <property type="entry name" value="Ubiquitin_ubiquitin-like"/>
</dbReference>
<comment type="subunit">
    <text evidence="5">Interacts with AHR; interaction is direct. Interacts with NUB1; interaction is direct. Interacts with ESR1.</text>
</comment>
<evidence type="ECO:0000256" key="6">
    <source>
        <dbReference type="ARBA" id="ARBA00049766"/>
    </source>
</evidence>
<dbReference type="CDD" id="cd01806">
    <property type="entry name" value="Ubl_NEDD8"/>
    <property type="match status" value="1"/>
</dbReference>
<accession>A0A8C2P033</accession>
<dbReference type="Ensembl" id="ENSCHIT00010017937.1">
    <property type="protein sequence ID" value="ENSCHIP00010012662.1"/>
    <property type="gene ID" value="ENSCHIG00010009397.1"/>
</dbReference>
<proteinExistence type="inferred from homology"/>
<dbReference type="InterPro" id="IPR029071">
    <property type="entry name" value="Ubiquitin-like_domsf"/>
</dbReference>
<dbReference type="PROSITE" id="PS50053">
    <property type="entry name" value="UBIQUITIN_2"/>
    <property type="match status" value="1"/>
</dbReference>
<evidence type="ECO:0000256" key="2">
    <source>
        <dbReference type="ARBA" id="ARBA00022786"/>
    </source>
</evidence>
<dbReference type="InterPro" id="IPR019954">
    <property type="entry name" value="Ubiquitin_CS"/>
</dbReference>
<dbReference type="FunFam" id="3.10.20.90:FF:000023">
    <property type="entry name" value="NEDD8 protein"/>
    <property type="match status" value="1"/>
</dbReference>
<evidence type="ECO:0000259" key="7">
    <source>
        <dbReference type="PROSITE" id="PS50053"/>
    </source>
</evidence>
<sequence length="174" mass="19424">MLIKVKTLTGKEIEIDIEPTDKVERIKERVEEKEGIPPQQQRLIYSGKQMNDEKTAADYKILGGSVLHLVLALWDTRTTPRSPGCPVLCVCWWETVRTPGGSVPGPEGPCWLLGFSLQSCVLRSLMAVSLVLNKIFLDLLESFFYCTNVTEIKVDPGNSPVVQWLGFRAFTAKG</sequence>
<keyword evidence="2" id="KW-0833">Ubl conjugation pathway</keyword>
<comment type="similarity">
    <text evidence="1">Belongs to the ubiquitin family.</text>
</comment>
<dbReference type="PROSITE" id="PS00299">
    <property type="entry name" value="UBIQUITIN_1"/>
    <property type="match status" value="1"/>
</dbReference>
<dbReference type="PANTHER" id="PTHR10666">
    <property type="entry name" value="UBIQUITIN"/>
    <property type="match status" value="1"/>
</dbReference>
<dbReference type="SMART" id="SM00213">
    <property type="entry name" value="UBQ"/>
    <property type="match status" value="1"/>
</dbReference>
<reference evidence="8" key="2">
    <citation type="submission" date="2025-08" db="UniProtKB">
        <authorList>
            <consortium name="Ensembl"/>
        </authorList>
    </citation>
    <scope>IDENTIFICATION</scope>
</reference>
<reference evidence="8" key="1">
    <citation type="submission" date="2019-03" db="EMBL/GenBank/DDBJ databases">
        <title>Genome sequencing and reference-guided assembly of Black Bengal Goat (Capra hircus).</title>
        <authorList>
            <person name="Siddiki A.Z."/>
            <person name="Baten A."/>
            <person name="Billah M."/>
            <person name="Alam M.A.U."/>
            <person name="Shawrob K.S.M."/>
            <person name="Saha S."/>
            <person name="Chowdhury M."/>
            <person name="Rahman A.H."/>
            <person name="Stear M."/>
            <person name="Miah G."/>
            <person name="Das G.B."/>
            <person name="Hossain M.M."/>
            <person name="Kumkum M."/>
            <person name="Islam M.S."/>
            <person name="Mollah A.M."/>
            <person name="Ahsan A."/>
            <person name="Tusar F."/>
            <person name="Khan M.K.I."/>
        </authorList>
    </citation>
    <scope>NUCLEOTIDE SEQUENCE [LARGE SCALE GENOMIC DNA]</scope>
</reference>
<name>A0A8C2P033_CAPHI</name>
<evidence type="ECO:0000256" key="1">
    <source>
        <dbReference type="ARBA" id="ARBA00008430"/>
    </source>
</evidence>
<organism evidence="8">
    <name type="scientific">Capra hircus</name>
    <name type="common">Goat</name>
    <dbReference type="NCBI Taxonomy" id="9925"/>
    <lineage>
        <taxon>Eukaryota</taxon>
        <taxon>Metazoa</taxon>
        <taxon>Chordata</taxon>
        <taxon>Craniata</taxon>
        <taxon>Vertebrata</taxon>
        <taxon>Euteleostomi</taxon>
        <taxon>Mammalia</taxon>
        <taxon>Eutheria</taxon>
        <taxon>Laurasiatheria</taxon>
        <taxon>Artiodactyla</taxon>
        <taxon>Ruminantia</taxon>
        <taxon>Pecora</taxon>
        <taxon>Bovidae</taxon>
        <taxon>Caprinae</taxon>
        <taxon>Capra</taxon>
    </lineage>
</organism>
<dbReference type="InterPro" id="IPR019956">
    <property type="entry name" value="Ubiquitin_dom"/>
</dbReference>
<evidence type="ECO:0000256" key="3">
    <source>
        <dbReference type="ARBA" id="ARBA00029788"/>
    </source>
</evidence>
<evidence type="ECO:0000313" key="8">
    <source>
        <dbReference type="Ensembl" id="ENSCHIP00010012662.1"/>
    </source>
</evidence>
<evidence type="ECO:0000256" key="4">
    <source>
        <dbReference type="ARBA" id="ARBA00045599"/>
    </source>
</evidence>
<dbReference type="AlphaFoldDB" id="A0A8C2P033"/>
<dbReference type="InterPro" id="IPR000626">
    <property type="entry name" value="Ubiquitin-like_dom"/>
</dbReference>
<comment type="function">
    <text evidence="4">Ubiquitin-like protein which plays an important role in cell cycle control and embryogenesis via its conjugation to a limited number of cellular proteins, such as cullins or p53/TP53. Attachment of NEDD8 to cullins is critical for the recruitment of E2 to the cullin-RING-based E3 ubiquitin-protein ligase complex, thus facilitating polyubiquitination and proteasomal degradation of cyclins and other regulatory proteins. Attachment of NEDD8 to p53/TP53 inhibits p53/TP53 transcriptional activity. Covalent attachment to its substrates requires prior activation by the E1 complex UBE1C-APPBP1 and linkage to the E2 enzyme UBE2M.</text>
</comment>
<dbReference type="InterPro" id="IPR038738">
    <property type="entry name" value="Nedd8-like"/>
</dbReference>
<dbReference type="Pfam" id="PF00240">
    <property type="entry name" value="ubiquitin"/>
    <property type="match status" value="1"/>
</dbReference>
<dbReference type="SUPFAM" id="SSF54236">
    <property type="entry name" value="Ubiquitin-like"/>
    <property type="match status" value="1"/>
</dbReference>